<dbReference type="EMBL" id="JADEWN010000021">
    <property type="protein sequence ID" value="MBE9190791.1"/>
    <property type="molecule type" value="Genomic_DNA"/>
</dbReference>
<protein>
    <submittedName>
        <fullName evidence="2">Uncharacterized protein</fullName>
    </submittedName>
</protein>
<evidence type="ECO:0000313" key="3">
    <source>
        <dbReference type="Proteomes" id="UP000651156"/>
    </source>
</evidence>
<keyword evidence="3" id="KW-1185">Reference proteome</keyword>
<sequence length="168" mass="19492">MTLESKIAAAFSMSDDTWARHANPWSVGTRFTVLPLLILAIWSRAWLGWRSLIPISIVVVWMWINPRIFPPPASTNSWAAKAVLGERVWLNRDKIPVPEHHRRIPSILSIVSTTGMLFVIYGLVTFNIWSTLLGTVVVYLGKLWFIDRMVWLYEDMKDTNAEYRSWLY</sequence>
<evidence type="ECO:0000313" key="2">
    <source>
        <dbReference type="EMBL" id="MBE9190791.1"/>
    </source>
</evidence>
<keyword evidence="1" id="KW-0812">Transmembrane</keyword>
<keyword evidence="1" id="KW-0472">Membrane</keyword>
<organism evidence="2 3">
    <name type="scientific">Gloeocapsopsis crepidinum LEGE 06123</name>
    <dbReference type="NCBI Taxonomy" id="588587"/>
    <lineage>
        <taxon>Bacteria</taxon>
        <taxon>Bacillati</taxon>
        <taxon>Cyanobacteriota</taxon>
        <taxon>Cyanophyceae</taxon>
        <taxon>Oscillatoriophycideae</taxon>
        <taxon>Chroococcales</taxon>
        <taxon>Chroococcaceae</taxon>
        <taxon>Gloeocapsopsis</taxon>
    </lineage>
</organism>
<proteinExistence type="predicted"/>
<feature type="transmembrane region" description="Helical" evidence="1">
    <location>
        <begin position="47"/>
        <end position="64"/>
    </location>
</feature>
<gene>
    <name evidence="2" type="ORF">IQ230_10570</name>
</gene>
<dbReference type="InterPro" id="IPR046595">
    <property type="entry name" value="DUF6653"/>
</dbReference>
<accession>A0ABR9UR96</accession>
<dbReference type="Proteomes" id="UP000651156">
    <property type="component" value="Unassembled WGS sequence"/>
</dbReference>
<comment type="caution">
    <text evidence="2">The sequence shown here is derived from an EMBL/GenBank/DDBJ whole genome shotgun (WGS) entry which is preliminary data.</text>
</comment>
<dbReference type="RefSeq" id="WP_193931961.1">
    <property type="nucleotide sequence ID" value="NZ_CAWPMZ010000045.1"/>
</dbReference>
<reference evidence="2 3" key="1">
    <citation type="submission" date="2020-10" db="EMBL/GenBank/DDBJ databases">
        <authorList>
            <person name="Castelo-Branco R."/>
            <person name="Eusebio N."/>
            <person name="Adriana R."/>
            <person name="Vieira A."/>
            <person name="Brugerolle De Fraissinette N."/>
            <person name="Rezende De Castro R."/>
            <person name="Schneider M.P."/>
            <person name="Vasconcelos V."/>
            <person name="Leao P.N."/>
        </authorList>
    </citation>
    <scope>NUCLEOTIDE SEQUENCE [LARGE SCALE GENOMIC DNA]</scope>
    <source>
        <strain evidence="2 3">LEGE 06123</strain>
    </source>
</reference>
<keyword evidence="1" id="KW-1133">Transmembrane helix</keyword>
<evidence type="ECO:0000256" key="1">
    <source>
        <dbReference type="SAM" id="Phobius"/>
    </source>
</evidence>
<dbReference type="Pfam" id="PF20358">
    <property type="entry name" value="DUF6653"/>
    <property type="match status" value="1"/>
</dbReference>
<feature type="transmembrane region" description="Helical" evidence="1">
    <location>
        <begin position="118"/>
        <end position="140"/>
    </location>
</feature>
<name>A0ABR9UR96_9CHRO</name>